<dbReference type="EMBL" id="CASHTH010003362">
    <property type="protein sequence ID" value="CAI8043876.1"/>
    <property type="molecule type" value="Genomic_DNA"/>
</dbReference>
<proteinExistence type="predicted"/>
<evidence type="ECO:0000313" key="2">
    <source>
        <dbReference type="Proteomes" id="UP001174909"/>
    </source>
</evidence>
<sequence>MYWWCSIIIMNRFVKNQCFASVTQSRMEWTEVPDFAIVICMP</sequence>
<evidence type="ECO:0000313" key="1">
    <source>
        <dbReference type="EMBL" id="CAI8043876.1"/>
    </source>
</evidence>
<reference evidence="1" key="1">
    <citation type="submission" date="2023-03" db="EMBL/GenBank/DDBJ databases">
        <authorList>
            <person name="Steffen K."/>
            <person name="Cardenas P."/>
        </authorList>
    </citation>
    <scope>NUCLEOTIDE SEQUENCE</scope>
</reference>
<protein>
    <submittedName>
        <fullName evidence="1">Uncharacterized protein</fullName>
    </submittedName>
</protein>
<name>A0AA35TAI8_GEOBA</name>
<keyword evidence="2" id="KW-1185">Reference proteome</keyword>
<dbReference type="AlphaFoldDB" id="A0AA35TAI8"/>
<accession>A0AA35TAI8</accession>
<organism evidence="1 2">
    <name type="scientific">Geodia barretti</name>
    <name type="common">Barrett's horny sponge</name>
    <dbReference type="NCBI Taxonomy" id="519541"/>
    <lineage>
        <taxon>Eukaryota</taxon>
        <taxon>Metazoa</taxon>
        <taxon>Porifera</taxon>
        <taxon>Demospongiae</taxon>
        <taxon>Heteroscleromorpha</taxon>
        <taxon>Tetractinellida</taxon>
        <taxon>Astrophorina</taxon>
        <taxon>Geodiidae</taxon>
        <taxon>Geodia</taxon>
    </lineage>
</organism>
<gene>
    <name evidence="1" type="ORF">GBAR_LOCUS24356</name>
</gene>
<comment type="caution">
    <text evidence="1">The sequence shown here is derived from an EMBL/GenBank/DDBJ whole genome shotgun (WGS) entry which is preliminary data.</text>
</comment>
<dbReference type="Proteomes" id="UP001174909">
    <property type="component" value="Unassembled WGS sequence"/>
</dbReference>